<gene>
    <name evidence="3" type="ORF">B0T17DRAFT_270933</name>
</gene>
<dbReference type="GO" id="GO:0005634">
    <property type="term" value="C:nucleus"/>
    <property type="evidence" value="ECO:0007669"/>
    <property type="project" value="TreeGrafter"/>
</dbReference>
<dbReference type="Gene3D" id="1.20.1440.170">
    <property type="entry name" value="Translation machinery-associated protein 16-like"/>
    <property type="match status" value="1"/>
</dbReference>
<dbReference type="AlphaFoldDB" id="A0AA39X171"/>
<dbReference type="Pfam" id="PF11176">
    <property type="entry name" value="Tma16"/>
    <property type="match status" value="1"/>
</dbReference>
<feature type="region of interest" description="Disordered" evidence="2">
    <location>
        <begin position="1"/>
        <end position="38"/>
    </location>
</feature>
<reference evidence="3" key="1">
    <citation type="submission" date="2023-06" db="EMBL/GenBank/DDBJ databases">
        <title>Genome-scale phylogeny and comparative genomics of the fungal order Sordariales.</title>
        <authorList>
            <consortium name="Lawrence Berkeley National Laboratory"/>
            <person name="Hensen N."/>
            <person name="Bonometti L."/>
            <person name="Westerberg I."/>
            <person name="Brannstrom I.O."/>
            <person name="Guillou S."/>
            <person name="Cros-Aarteil S."/>
            <person name="Calhoun S."/>
            <person name="Haridas S."/>
            <person name="Kuo A."/>
            <person name="Mondo S."/>
            <person name="Pangilinan J."/>
            <person name="Riley R."/>
            <person name="LaButti K."/>
            <person name="Andreopoulos B."/>
            <person name="Lipzen A."/>
            <person name="Chen C."/>
            <person name="Yanf M."/>
            <person name="Daum C."/>
            <person name="Ng V."/>
            <person name="Clum A."/>
            <person name="Steindorff A."/>
            <person name="Ohm R."/>
            <person name="Martin F."/>
            <person name="Silar P."/>
            <person name="Natvig D."/>
            <person name="Lalanne C."/>
            <person name="Gautier V."/>
            <person name="Ament-velasquez S.L."/>
            <person name="Kruys A."/>
            <person name="Hutchinson M.I."/>
            <person name="Powell A.J."/>
            <person name="Barry K."/>
            <person name="Miller A.N."/>
            <person name="Grigoriev I.V."/>
            <person name="Debuchy R."/>
            <person name="Gladieux P."/>
            <person name="Thoren M.H."/>
            <person name="Johannesson H."/>
        </authorList>
    </citation>
    <scope>NUCLEOTIDE SEQUENCE</scope>
    <source>
        <strain evidence="3">SMH3391-2</strain>
    </source>
</reference>
<comment type="similarity">
    <text evidence="1">Belongs to the TMA16 family.</text>
</comment>
<comment type="caution">
    <text evidence="3">The sequence shown here is derived from an EMBL/GenBank/DDBJ whole genome shotgun (WGS) entry which is preliminary data.</text>
</comment>
<dbReference type="EMBL" id="JAULSR010000003">
    <property type="protein sequence ID" value="KAK0625351.1"/>
    <property type="molecule type" value="Genomic_DNA"/>
</dbReference>
<protein>
    <submittedName>
        <fullName evidence="3">Translation machinery-associated protein 16</fullName>
    </submittedName>
</protein>
<keyword evidence="4" id="KW-1185">Reference proteome</keyword>
<evidence type="ECO:0000256" key="1">
    <source>
        <dbReference type="ARBA" id="ARBA00034127"/>
    </source>
</evidence>
<evidence type="ECO:0000313" key="3">
    <source>
        <dbReference type="EMBL" id="KAK0625351.1"/>
    </source>
</evidence>
<dbReference type="PANTHER" id="PTHR13349">
    <property type="entry name" value="TRANSLATION MACHINERY-ASSOCIATED PROTEIN 16"/>
    <property type="match status" value="1"/>
</dbReference>
<proteinExistence type="inferred from homology"/>
<sequence length="181" mass="21110">MANTFEKTRKQIAKKRGGNIEALHQNSRNSKRLHKAQVRDDRLEKIERARKKQDRPLLERAVFFQQAVRENQNQPLALDAVHSRINEFVHRFNEEYDEIKKTRRAGRPASMREDLLRMAIEGLEKEQRDGFFMPDLTSEKNVALLDRWEGKSWPYLTNVAWVKVSAAGLVKPSSFPPSQSI</sequence>
<organism evidence="3 4">
    <name type="scientific">Bombardia bombarda</name>
    <dbReference type="NCBI Taxonomy" id="252184"/>
    <lineage>
        <taxon>Eukaryota</taxon>
        <taxon>Fungi</taxon>
        <taxon>Dikarya</taxon>
        <taxon>Ascomycota</taxon>
        <taxon>Pezizomycotina</taxon>
        <taxon>Sordariomycetes</taxon>
        <taxon>Sordariomycetidae</taxon>
        <taxon>Sordariales</taxon>
        <taxon>Lasiosphaeriaceae</taxon>
        <taxon>Bombardia</taxon>
    </lineage>
</organism>
<evidence type="ECO:0000313" key="4">
    <source>
        <dbReference type="Proteomes" id="UP001174934"/>
    </source>
</evidence>
<accession>A0AA39X171</accession>
<dbReference type="InterPro" id="IPR021346">
    <property type="entry name" value="Tma16"/>
</dbReference>
<dbReference type="InterPro" id="IPR038356">
    <property type="entry name" value="Tma16_sf"/>
</dbReference>
<dbReference type="Proteomes" id="UP001174934">
    <property type="component" value="Unassembled WGS sequence"/>
</dbReference>
<dbReference type="PANTHER" id="PTHR13349:SF2">
    <property type="entry name" value="TRANSLATION MACHINERY-ASSOCIATED PROTEIN 16"/>
    <property type="match status" value="1"/>
</dbReference>
<evidence type="ECO:0000256" key="2">
    <source>
        <dbReference type="SAM" id="MobiDB-lite"/>
    </source>
</evidence>
<name>A0AA39X171_9PEZI</name>